<dbReference type="EMBL" id="JAHQIW010001275">
    <property type="protein sequence ID" value="KAJ1351978.1"/>
    <property type="molecule type" value="Genomic_DNA"/>
</dbReference>
<feature type="compositionally biased region" description="Polar residues" evidence="1">
    <location>
        <begin position="52"/>
        <end position="63"/>
    </location>
</feature>
<evidence type="ECO:0000313" key="2">
    <source>
        <dbReference type="EMBL" id="KAJ1351978.1"/>
    </source>
</evidence>
<dbReference type="AlphaFoldDB" id="A0AAD5M969"/>
<name>A0AAD5M969_PARTN</name>
<feature type="compositionally biased region" description="Polar residues" evidence="1">
    <location>
        <begin position="18"/>
        <end position="29"/>
    </location>
</feature>
<dbReference type="Proteomes" id="UP001196413">
    <property type="component" value="Unassembled WGS sequence"/>
</dbReference>
<evidence type="ECO:0000256" key="1">
    <source>
        <dbReference type="SAM" id="MobiDB-lite"/>
    </source>
</evidence>
<protein>
    <submittedName>
        <fullName evidence="2">TBC1 domain member 9</fullName>
    </submittedName>
</protein>
<evidence type="ECO:0000313" key="3">
    <source>
        <dbReference type="Proteomes" id="UP001196413"/>
    </source>
</evidence>
<feature type="compositionally biased region" description="Polar residues" evidence="1">
    <location>
        <begin position="92"/>
        <end position="101"/>
    </location>
</feature>
<accession>A0AAD5M969</accession>
<organism evidence="2 3">
    <name type="scientific">Parelaphostrongylus tenuis</name>
    <name type="common">Meningeal worm</name>
    <dbReference type="NCBI Taxonomy" id="148309"/>
    <lineage>
        <taxon>Eukaryota</taxon>
        <taxon>Metazoa</taxon>
        <taxon>Ecdysozoa</taxon>
        <taxon>Nematoda</taxon>
        <taxon>Chromadorea</taxon>
        <taxon>Rhabditida</taxon>
        <taxon>Rhabditina</taxon>
        <taxon>Rhabditomorpha</taxon>
        <taxon>Strongyloidea</taxon>
        <taxon>Metastrongylidae</taxon>
        <taxon>Parelaphostrongylus</taxon>
    </lineage>
</organism>
<sequence length="175" mass="18932">MLDSSSPVSAPNSVSLSKTDISSEQSAATSLVVVDDPKSSDSSLIDFVATKSCGSDPSDSGQSPFKMCGENSGDSAPLSDDSLSKVHKPHSILSSPESTPTRLEMLPPMNQIQFIQMWRTLYEMINIGDIDQLLNSLALVGTTLFQLNEKCPFSQTKLDAKPLRQAVKKRLLKDL</sequence>
<feature type="region of interest" description="Disordered" evidence="1">
    <location>
        <begin position="1"/>
        <end position="101"/>
    </location>
</feature>
<proteinExistence type="predicted"/>
<feature type="compositionally biased region" description="Low complexity" evidence="1">
    <location>
        <begin position="1"/>
        <end position="17"/>
    </location>
</feature>
<gene>
    <name evidence="2" type="primary">TBC1D9_1</name>
    <name evidence="2" type="ORF">KIN20_008161</name>
</gene>
<keyword evidence="3" id="KW-1185">Reference proteome</keyword>
<comment type="caution">
    <text evidence="2">The sequence shown here is derived from an EMBL/GenBank/DDBJ whole genome shotgun (WGS) entry which is preliminary data.</text>
</comment>
<reference evidence="2" key="1">
    <citation type="submission" date="2021-06" db="EMBL/GenBank/DDBJ databases">
        <title>Parelaphostrongylus tenuis whole genome reference sequence.</title>
        <authorList>
            <person name="Garwood T.J."/>
            <person name="Larsen P.A."/>
            <person name="Fountain-Jones N.M."/>
            <person name="Garbe J.R."/>
            <person name="Macchietto M.G."/>
            <person name="Kania S.A."/>
            <person name="Gerhold R.W."/>
            <person name="Richards J.E."/>
            <person name="Wolf T.M."/>
        </authorList>
    </citation>
    <scope>NUCLEOTIDE SEQUENCE</scope>
    <source>
        <strain evidence="2">MNPRO001-30</strain>
        <tissue evidence="2">Meninges</tissue>
    </source>
</reference>